<evidence type="ECO:0000259" key="8">
    <source>
        <dbReference type="Pfam" id="PF11967"/>
    </source>
</evidence>
<reference evidence="9" key="1">
    <citation type="submission" date="2020-10" db="EMBL/GenBank/DDBJ databases">
        <authorList>
            <person name="Gilroy R."/>
        </authorList>
    </citation>
    <scope>NUCLEOTIDE SEQUENCE</scope>
    <source>
        <strain evidence="9">CHK197-8231</strain>
    </source>
</reference>
<reference evidence="9" key="2">
    <citation type="journal article" date="2021" name="PeerJ">
        <title>Extensive microbial diversity within the chicken gut microbiome revealed by metagenomics and culture.</title>
        <authorList>
            <person name="Gilroy R."/>
            <person name="Ravi A."/>
            <person name="Getino M."/>
            <person name="Pursley I."/>
            <person name="Horton D.L."/>
            <person name="Alikhan N.F."/>
            <person name="Baker D."/>
            <person name="Gharbi K."/>
            <person name="Hall N."/>
            <person name="Watson M."/>
            <person name="Adriaenssens E.M."/>
            <person name="Foster-Nyarko E."/>
            <person name="Jarju S."/>
            <person name="Secka A."/>
            <person name="Antonio M."/>
            <person name="Oren A."/>
            <person name="Chaudhuri R.R."/>
            <person name="La Ragione R."/>
            <person name="Hildebrand F."/>
            <person name="Pallen M.J."/>
        </authorList>
    </citation>
    <scope>NUCLEOTIDE SEQUENCE</scope>
    <source>
        <strain evidence="9">CHK197-8231</strain>
    </source>
</reference>
<dbReference type="PANTHER" id="PTHR33991:SF1">
    <property type="entry name" value="DNA REPAIR PROTEIN RECO"/>
    <property type="match status" value="1"/>
</dbReference>
<keyword evidence="3 7" id="KW-0227">DNA damage</keyword>
<dbReference type="EMBL" id="DVML01000033">
    <property type="protein sequence ID" value="HIU23057.1"/>
    <property type="molecule type" value="Genomic_DNA"/>
</dbReference>
<gene>
    <name evidence="7 9" type="primary">recO</name>
    <name evidence="9" type="ORF">IAD49_05690</name>
</gene>
<dbReference type="AlphaFoldDB" id="A0A9D1HVH7"/>
<comment type="caution">
    <text evidence="9">The sequence shown here is derived from an EMBL/GenBank/DDBJ whole genome shotgun (WGS) entry which is preliminary data.</text>
</comment>
<dbReference type="InterPro" id="IPR022572">
    <property type="entry name" value="DNA_rep/recomb_RecO_N"/>
</dbReference>
<dbReference type="NCBIfam" id="TIGR00613">
    <property type="entry name" value="reco"/>
    <property type="match status" value="1"/>
</dbReference>
<sequence length="244" mass="27969">MVEEVEGIILRETPYGETSKIIQVLTKDRGMIGIMAKGAKSLKSPFRSSTLKLNHAIFQIYYKEGKLSTLSSVDVLDHYQKTRKDIIKISYASFLLELSEQVMKHNPHPDIYKLLLSGLSKIEEGFTPMVITNIIELKYLEYLGVMPVIDGCCVCGRTDHIETLSSYLGGYVCSECRKNEPIVDGKVIKLLRMYYYVDIEKISKLEIDDKIVSTINQFIDDYYDRYTGLYLKSKDFIKTLSKVQ</sequence>
<evidence type="ECO:0000256" key="4">
    <source>
        <dbReference type="ARBA" id="ARBA00023172"/>
    </source>
</evidence>
<evidence type="ECO:0000256" key="3">
    <source>
        <dbReference type="ARBA" id="ARBA00022763"/>
    </source>
</evidence>
<keyword evidence="5 7" id="KW-0234">DNA repair</keyword>
<evidence type="ECO:0000313" key="9">
    <source>
        <dbReference type="EMBL" id="HIU23057.1"/>
    </source>
</evidence>
<dbReference type="InterPro" id="IPR003717">
    <property type="entry name" value="RecO"/>
</dbReference>
<dbReference type="PANTHER" id="PTHR33991">
    <property type="entry name" value="DNA REPAIR PROTEIN RECO"/>
    <property type="match status" value="1"/>
</dbReference>
<dbReference type="GO" id="GO:0006310">
    <property type="term" value="P:DNA recombination"/>
    <property type="evidence" value="ECO:0007669"/>
    <property type="project" value="UniProtKB-UniRule"/>
</dbReference>
<evidence type="ECO:0000256" key="6">
    <source>
        <dbReference type="ARBA" id="ARBA00033409"/>
    </source>
</evidence>
<name>A0A9D1HVH7_9BACT</name>
<dbReference type="InterPro" id="IPR042242">
    <property type="entry name" value="RecO_C"/>
</dbReference>
<dbReference type="GO" id="GO:0043590">
    <property type="term" value="C:bacterial nucleoid"/>
    <property type="evidence" value="ECO:0007669"/>
    <property type="project" value="TreeGrafter"/>
</dbReference>
<dbReference type="SUPFAM" id="SSF57863">
    <property type="entry name" value="ArfGap/RecO-like zinc finger"/>
    <property type="match status" value="1"/>
</dbReference>
<evidence type="ECO:0000256" key="1">
    <source>
        <dbReference type="ARBA" id="ARBA00007452"/>
    </source>
</evidence>
<comment type="similarity">
    <text evidence="1 7">Belongs to the RecO family.</text>
</comment>
<proteinExistence type="inferred from homology"/>
<comment type="function">
    <text evidence="7">Involved in DNA repair and RecF pathway recombination.</text>
</comment>
<evidence type="ECO:0000256" key="7">
    <source>
        <dbReference type="HAMAP-Rule" id="MF_00201"/>
    </source>
</evidence>
<dbReference type="Pfam" id="PF02565">
    <property type="entry name" value="RecO_C"/>
    <property type="match status" value="1"/>
</dbReference>
<dbReference type="InterPro" id="IPR037278">
    <property type="entry name" value="ARFGAP/RecO"/>
</dbReference>
<dbReference type="Proteomes" id="UP000824087">
    <property type="component" value="Unassembled WGS sequence"/>
</dbReference>
<dbReference type="Gene3D" id="2.40.50.140">
    <property type="entry name" value="Nucleic acid-binding proteins"/>
    <property type="match status" value="1"/>
</dbReference>
<accession>A0A9D1HVH7</accession>
<keyword evidence="4 7" id="KW-0233">DNA recombination</keyword>
<dbReference type="InterPro" id="IPR012340">
    <property type="entry name" value="NA-bd_OB-fold"/>
</dbReference>
<protein>
    <recommendedName>
        <fullName evidence="2 7">DNA repair protein RecO</fullName>
    </recommendedName>
    <alternativeName>
        <fullName evidence="6 7">Recombination protein O</fullName>
    </alternativeName>
</protein>
<organism evidence="9 10">
    <name type="scientific">Candidatus Fimihabitans intestinipullorum</name>
    <dbReference type="NCBI Taxonomy" id="2840820"/>
    <lineage>
        <taxon>Bacteria</taxon>
        <taxon>Bacillati</taxon>
        <taxon>Mycoplasmatota</taxon>
        <taxon>Mycoplasmatota incertae sedis</taxon>
        <taxon>Candidatus Fimihabitans</taxon>
    </lineage>
</organism>
<dbReference type="Gene3D" id="1.20.1440.120">
    <property type="entry name" value="Recombination protein O, C-terminal domain"/>
    <property type="match status" value="1"/>
</dbReference>
<evidence type="ECO:0000313" key="10">
    <source>
        <dbReference type="Proteomes" id="UP000824087"/>
    </source>
</evidence>
<dbReference type="SUPFAM" id="SSF50249">
    <property type="entry name" value="Nucleic acid-binding proteins"/>
    <property type="match status" value="1"/>
</dbReference>
<dbReference type="Pfam" id="PF11967">
    <property type="entry name" value="RecO_N"/>
    <property type="match status" value="1"/>
</dbReference>
<dbReference type="GO" id="GO:0006302">
    <property type="term" value="P:double-strand break repair"/>
    <property type="evidence" value="ECO:0007669"/>
    <property type="project" value="TreeGrafter"/>
</dbReference>
<evidence type="ECO:0000256" key="2">
    <source>
        <dbReference type="ARBA" id="ARBA00021310"/>
    </source>
</evidence>
<dbReference type="HAMAP" id="MF_00201">
    <property type="entry name" value="RecO"/>
    <property type="match status" value="1"/>
</dbReference>
<evidence type="ECO:0000256" key="5">
    <source>
        <dbReference type="ARBA" id="ARBA00023204"/>
    </source>
</evidence>
<feature type="domain" description="DNA replication/recombination mediator RecO N-terminal" evidence="8">
    <location>
        <begin position="3"/>
        <end position="78"/>
    </location>
</feature>